<evidence type="ECO:0000313" key="3">
    <source>
        <dbReference type="EMBL" id="SJZ52120.1"/>
    </source>
</evidence>
<dbReference type="Pfam" id="PF00549">
    <property type="entry name" value="Ligase_CoA"/>
    <property type="match status" value="1"/>
</dbReference>
<dbReference type="GO" id="GO:0006099">
    <property type="term" value="P:tricarboxylic acid cycle"/>
    <property type="evidence" value="ECO:0007669"/>
    <property type="project" value="TreeGrafter"/>
</dbReference>
<dbReference type="Gene3D" id="3.40.50.720">
    <property type="entry name" value="NAD(P)-binding Rossmann-like Domain"/>
    <property type="match status" value="1"/>
</dbReference>
<evidence type="ECO:0000259" key="2">
    <source>
        <dbReference type="Pfam" id="PF02629"/>
    </source>
</evidence>
<dbReference type="GO" id="GO:0004775">
    <property type="term" value="F:succinate-CoA ligase (ADP-forming) activity"/>
    <property type="evidence" value="ECO:0007669"/>
    <property type="project" value="TreeGrafter"/>
</dbReference>
<dbReference type="AlphaFoldDB" id="A0A1T4LBR3"/>
<dbReference type="OrthoDB" id="6193532at2"/>
<dbReference type="GO" id="GO:0009361">
    <property type="term" value="C:succinate-CoA ligase complex (ADP-forming)"/>
    <property type="evidence" value="ECO:0007669"/>
    <property type="project" value="TreeGrafter"/>
</dbReference>
<feature type="domain" description="CoA-binding" evidence="2">
    <location>
        <begin position="189"/>
        <end position="284"/>
    </location>
</feature>
<dbReference type="PANTHER" id="PTHR11117">
    <property type="entry name" value="SUCCINYL-COA LIGASE SUBUNIT ALPHA"/>
    <property type="match status" value="1"/>
</dbReference>
<evidence type="ECO:0000313" key="4">
    <source>
        <dbReference type="Proteomes" id="UP000190328"/>
    </source>
</evidence>
<proteinExistence type="predicted"/>
<name>A0A1T4LBR3_9ENTE</name>
<organism evidence="3 4">
    <name type="scientific">Pilibacter termitis</name>
    <dbReference type="NCBI Taxonomy" id="263852"/>
    <lineage>
        <taxon>Bacteria</taxon>
        <taxon>Bacillati</taxon>
        <taxon>Bacillota</taxon>
        <taxon>Bacilli</taxon>
        <taxon>Lactobacillales</taxon>
        <taxon>Enterococcaceae</taxon>
        <taxon>Pilibacter</taxon>
    </lineage>
</organism>
<dbReference type="Gene3D" id="3.40.50.261">
    <property type="entry name" value="Succinyl-CoA synthetase domains"/>
    <property type="match status" value="2"/>
</dbReference>
<gene>
    <name evidence="3" type="ORF">SAMN02745116_00605</name>
</gene>
<dbReference type="NCBIfam" id="NF004760">
    <property type="entry name" value="PRK06091.1"/>
    <property type="match status" value="1"/>
</dbReference>
<dbReference type="RefSeq" id="WP_078806563.1">
    <property type="nucleotide sequence ID" value="NZ_FUXI01000005.1"/>
</dbReference>
<dbReference type="InterPro" id="IPR016102">
    <property type="entry name" value="Succinyl-CoA_synth-like"/>
</dbReference>
<dbReference type="Proteomes" id="UP000190328">
    <property type="component" value="Unassembled WGS sequence"/>
</dbReference>
<dbReference type="InterPro" id="IPR005811">
    <property type="entry name" value="SUCC_ACL_C"/>
</dbReference>
<accession>A0A1T4LBR3</accession>
<dbReference type="GO" id="GO:0005829">
    <property type="term" value="C:cytosol"/>
    <property type="evidence" value="ECO:0007669"/>
    <property type="project" value="TreeGrafter"/>
</dbReference>
<dbReference type="PANTHER" id="PTHR11117:SF24">
    <property type="entry name" value="PROTEIN FDRA"/>
    <property type="match status" value="1"/>
</dbReference>
<protein>
    <submittedName>
        <fullName evidence="3">FdrA protein</fullName>
    </submittedName>
</protein>
<reference evidence="3 4" key="1">
    <citation type="submission" date="2017-02" db="EMBL/GenBank/DDBJ databases">
        <authorList>
            <person name="Peterson S.W."/>
        </authorList>
    </citation>
    <scope>NUCLEOTIDE SEQUENCE [LARGE SCALE GENOMIC DNA]</scope>
    <source>
        <strain evidence="3 4">ATCC BAA-1030</strain>
    </source>
</reference>
<feature type="domain" description="ATP-citrate synthase/succinyl-CoA ligase C-terminal" evidence="1">
    <location>
        <begin position="341"/>
        <end position="493"/>
    </location>
</feature>
<dbReference type="STRING" id="263852.SAMN02745116_00605"/>
<dbReference type="GO" id="GO:0004776">
    <property type="term" value="F:succinate-CoA ligase (GDP-forming) activity"/>
    <property type="evidence" value="ECO:0007669"/>
    <property type="project" value="TreeGrafter"/>
</dbReference>
<dbReference type="Pfam" id="PF02629">
    <property type="entry name" value="CoA_binding"/>
    <property type="match status" value="1"/>
</dbReference>
<dbReference type="InterPro" id="IPR003781">
    <property type="entry name" value="CoA-bd"/>
</dbReference>
<evidence type="ECO:0000259" key="1">
    <source>
        <dbReference type="Pfam" id="PF00549"/>
    </source>
</evidence>
<sequence>MLQTIIKKNSYQDSVVLMLLTNKINELDAVKRVSIMMGTPANKDIFIAAGFDTPEMKEASANDMVIMLELENGGNEKEVLEKVDEYLLKQQDGEGVREENVNSWEKALKKAKNASVALFSIPGAYVPLEVEKALHHGLHAFIFSDNVPVEEELRLKKLAHEKGLLVMGPDCGTGILHTLPLAFTNNIRAGKIGIVGASGTGIQEVSTLIHRYGQGVSNAIGTGGRDLSSEVGAISMIDAIVALNEDVNVDTIVVISKPPAKEIKEKVMKLLHAISKPVVTIFIGEKPSFHEKNIYQAYTLEETAQLATKIQNHEPVQYTPRSPEKLNVKLTNEQVGIRGFYAGGTLAYEASMLLKDALVLEEVEHKEGVMLQTSEHSIIDLGDDIYTNGKPHPMIDPENRIGKIKEIVNDSTVATVLFDIVLGYGAHKNMAECLAKVIKEVQETLALQKREVAFIGVIVGTDLDVQGMETQKKILEEVGVTVCENNTQAVQTALKLLGKEVQFVEKEIYASKEISCESPLPKTSKELSELLSTKPTVINVGLKSFTESIIENNGEVVQYNWAPVAGGNIELQKILHFLDTYQFKKS</sequence>
<dbReference type="SUPFAM" id="SSF52210">
    <property type="entry name" value="Succinyl-CoA synthetase domains"/>
    <property type="match status" value="2"/>
</dbReference>
<keyword evidence="4" id="KW-1185">Reference proteome</keyword>
<dbReference type="EMBL" id="FUXI01000005">
    <property type="protein sequence ID" value="SJZ52120.1"/>
    <property type="molecule type" value="Genomic_DNA"/>
</dbReference>